<dbReference type="SUPFAM" id="SSF55729">
    <property type="entry name" value="Acyl-CoA N-acyltransferases (Nat)"/>
    <property type="match status" value="1"/>
</dbReference>
<dbReference type="AlphaFoldDB" id="A0A346NJT6"/>
<gene>
    <name evidence="1" type="ORF">D0Y50_05000</name>
</gene>
<dbReference type="RefSeq" id="WP_108566408.1">
    <property type="nucleotide sequence ID" value="NZ_CP031769.1"/>
</dbReference>
<protein>
    <submittedName>
        <fullName evidence="1">GNAT family N-acetyltransferase</fullName>
    </submittedName>
</protein>
<accession>A0A346NJT6</accession>
<keyword evidence="1" id="KW-0808">Transferase</keyword>
<dbReference type="GO" id="GO:0016740">
    <property type="term" value="F:transferase activity"/>
    <property type="evidence" value="ECO:0007669"/>
    <property type="project" value="UniProtKB-KW"/>
</dbReference>
<dbReference type="OrthoDB" id="9776898at2"/>
<dbReference type="Proteomes" id="UP000262073">
    <property type="component" value="Chromosome"/>
</dbReference>
<dbReference type="EMBL" id="CP031769">
    <property type="protein sequence ID" value="AXR05793.1"/>
    <property type="molecule type" value="Genomic_DNA"/>
</dbReference>
<keyword evidence="2" id="KW-1185">Reference proteome</keyword>
<dbReference type="PANTHER" id="PTHR47017">
    <property type="entry name" value="ACYL-COA"/>
    <property type="match status" value="1"/>
</dbReference>
<reference evidence="1 2" key="1">
    <citation type="submission" date="2018-08" db="EMBL/GenBank/DDBJ databases">
        <title>Salinimonas sediminis sp. nov., a piezophilic bacterium isolated from a deep-sea sediment sample from the New Britain Trench.</title>
        <authorList>
            <person name="Cao J."/>
        </authorList>
    </citation>
    <scope>NUCLEOTIDE SEQUENCE [LARGE SCALE GENOMIC DNA]</scope>
    <source>
        <strain evidence="1 2">N102</strain>
    </source>
</reference>
<dbReference type="KEGG" id="salm:D0Y50_05000"/>
<dbReference type="Gene3D" id="3.40.630.30">
    <property type="match status" value="1"/>
</dbReference>
<dbReference type="PANTHER" id="PTHR47017:SF1">
    <property type="entry name" value="ACYL-COA"/>
    <property type="match status" value="1"/>
</dbReference>
<dbReference type="InterPro" id="IPR007434">
    <property type="entry name" value="FemAB-like"/>
</dbReference>
<dbReference type="InterPro" id="IPR016181">
    <property type="entry name" value="Acyl_CoA_acyltransferase"/>
</dbReference>
<proteinExistence type="predicted"/>
<sequence length="413" mass="47744">MGYQTSFFNSISQIPARQWDQLAAQANPFLQYNFLHALEVNGCVGEDTGWLPHFAALYDDATLVAVIPGYFKTDSYGEYVFDQGWAQAYHQHGLAYYPKWVGAIPFTPVTGPRWLLNTDYMQEHQLEEATVIGDFLQQITHLLRHQVSSLHMLFPAKVYPATDTQTAWHQRYSVQFQWHNYHYREFDDFLNALTSRKRRSFRKARQQLDQAGMVITQKTAGQISAADIAFFIRCYRQTYLKRSGHTGYLNPAFFNHIFTHMRDQILLVSASQHNEPCASALFFFDSEGLYGRYWGALQEIDGLHFECCYFQGIDFAIRQQLAFFNPGTQGEHKILRGFEPVYCQSAHYLYEPAFHAAVGDFVKRETPAITQYYRQAAEVLPFNDAFTARLKTTTTSDVPSDILTIRQRNDNEI</sequence>
<dbReference type="Pfam" id="PF04339">
    <property type="entry name" value="FemAB_like"/>
    <property type="match status" value="1"/>
</dbReference>
<evidence type="ECO:0000313" key="1">
    <source>
        <dbReference type="EMBL" id="AXR05793.1"/>
    </source>
</evidence>
<name>A0A346NJT6_9ALTE</name>
<organism evidence="1 2">
    <name type="scientific">Salinimonas sediminis</name>
    <dbReference type="NCBI Taxonomy" id="2303538"/>
    <lineage>
        <taxon>Bacteria</taxon>
        <taxon>Pseudomonadati</taxon>
        <taxon>Pseudomonadota</taxon>
        <taxon>Gammaproteobacteria</taxon>
        <taxon>Alteromonadales</taxon>
        <taxon>Alteromonadaceae</taxon>
        <taxon>Alteromonas/Salinimonas group</taxon>
        <taxon>Salinimonas</taxon>
    </lineage>
</organism>
<evidence type="ECO:0000313" key="2">
    <source>
        <dbReference type="Proteomes" id="UP000262073"/>
    </source>
</evidence>